<feature type="transmembrane region" description="Helical" evidence="1">
    <location>
        <begin position="143"/>
        <end position="165"/>
    </location>
</feature>
<protein>
    <submittedName>
        <fullName evidence="2">Uncharacterized protein</fullName>
    </submittedName>
</protein>
<organism evidence="2">
    <name type="scientific">uncultured bacterium</name>
    <name type="common">gcode 4</name>
    <dbReference type="NCBI Taxonomy" id="1234023"/>
    <lineage>
        <taxon>Bacteria</taxon>
        <taxon>environmental samples</taxon>
    </lineage>
</organism>
<gene>
    <name evidence="2" type="ORF">ACD_71C00124G0008</name>
</gene>
<accession>K1Z5C7</accession>
<feature type="transmembrane region" description="Helical" evidence="1">
    <location>
        <begin position="7"/>
        <end position="26"/>
    </location>
</feature>
<evidence type="ECO:0000313" key="2">
    <source>
        <dbReference type="EMBL" id="EKD44481.1"/>
    </source>
</evidence>
<reference evidence="2" key="1">
    <citation type="journal article" date="2012" name="Science">
        <title>Fermentation, hydrogen, and sulfur metabolism in multiple uncultivated bacterial phyla.</title>
        <authorList>
            <person name="Wrighton K.C."/>
            <person name="Thomas B.C."/>
            <person name="Sharon I."/>
            <person name="Miller C.S."/>
            <person name="Castelle C.J."/>
            <person name="VerBerkmoes N.C."/>
            <person name="Wilkins M.J."/>
            <person name="Hettich R.L."/>
            <person name="Lipton M.S."/>
            <person name="Williams K.H."/>
            <person name="Long P.E."/>
            <person name="Banfield J.F."/>
        </authorList>
    </citation>
    <scope>NUCLEOTIDE SEQUENCE [LARGE SCALE GENOMIC DNA]</scope>
</reference>
<sequence>MDSFLTIETLYILIATFWFWVFIKLADAHDEHGMKSFYGAALLYGVLWGVFGAYMISFSPHLHALYLSILFYWIYKFKIDYINHAIGAIIMFLWAFLFKWEFLFGWTVFLLLSYMGLDYLKILNKTQFKNPYLAQFFRFRPQFIFWPVTFAIVTQDPIILSYYIVIYVRMWIIKIFRIDQD</sequence>
<keyword evidence="1" id="KW-0472">Membrane</keyword>
<dbReference type="AlphaFoldDB" id="K1Z5C7"/>
<comment type="caution">
    <text evidence="2">The sequence shown here is derived from an EMBL/GenBank/DDBJ whole genome shotgun (WGS) entry which is preliminary data.</text>
</comment>
<proteinExistence type="predicted"/>
<feature type="transmembrane region" description="Helical" evidence="1">
    <location>
        <begin position="46"/>
        <end position="74"/>
    </location>
</feature>
<keyword evidence="1" id="KW-1133">Transmembrane helix</keyword>
<evidence type="ECO:0000256" key="1">
    <source>
        <dbReference type="SAM" id="Phobius"/>
    </source>
</evidence>
<name>K1Z5C7_9BACT</name>
<dbReference type="EMBL" id="AMFJ01028855">
    <property type="protein sequence ID" value="EKD44481.1"/>
    <property type="molecule type" value="Genomic_DNA"/>
</dbReference>
<feature type="transmembrane region" description="Helical" evidence="1">
    <location>
        <begin position="81"/>
        <end position="97"/>
    </location>
</feature>
<feature type="transmembrane region" description="Helical" evidence="1">
    <location>
        <begin position="103"/>
        <end position="122"/>
    </location>
</feature>
<keyword evidence="1" id="KW-0812">Transmembrane</keyword>